<sequence>MHLKINSQTLAEALKKVERVVNVKHQTPILQGIYLEATEQELILIGSDSTESFRFHVPVDGENLEIFEPGKTVLPKQVSDISKKMKKDVELKLTGFKLSLKSGKTEFDLNTFDPEEFPKLPAFELEKPSVTLKGTDFNEFIKKTAFAASDSEVRPLLTGVCLDLNSEGLHLVCTDSHRLGKVKTDITNENSLKLVIPAKALDRLGKTFDLQEELHLYCESDNQLIFRSGALIFYCRLLEGNYPDTSRLIPTEFKSEMKINRKEFLNAMDLVKELANAADNGKGGVVKLHVNGAATISSHTAQAGKGTVVVDYESLEGEDDYTISFSAKYMLDALKAIDDDFVNFKFQGAMRPFLLTPSESKYEELQLILPVRTM</sequence>
<keyword evidence="7 10" id="KW-0235">DNA replication</keyword>
<feature type="domain" description="DNA polymerase III beta sliding clamp C-terminal" evidence="13">
    <location>
        <begin position="247"/>
        <end position="371"/>
    </location>
</feature>
<dbReference type="Gene3D" id="3.70.10.10">
    <property type="match status" value="1"/>
</dbReference>
<evidence type="ECO:0000256" key="6">
    <source>
        <dbReference type="ARBA" id="ARBA00022695"/>
    </source>
</evidence>
<dbReference type="GO" id="GO:0005737">
    <property type="term" value="C:cytoplasm"/>
    <property type="evidence" value="ECO:0007669"/>
    <property type="project" value="UniProtKB-SubCell"/>
</dbReference>
<dbReference type="AlphaFoldDB" id="A0A417YQM4"/>
<accession>A0A417YQM4</accession>
<keyword evidence="9" id="KW-0238">DNA-binding</keyword>
<dbReference type="CDD" id="cd00140">
    <property type="entry name" value="beta_clamp"/>
    <property type="match status" value="1"/>
</dbReference>
<dbReference type="Pfam" id="PF02767">
    <property type="entry name" value="DNA_pol3_beta_2"/>
    <property type="match status" value="1"/>
</dbReference>
<evidence type="ECO:0000256" key="7">
    <source>
        <dbReference type="ARBA" id="ARBA00022705"/>
    </source>
</evidence>
<organism evidence="14 15">
    <name type="scientific">Neobacillus notoginsengisoli</name>
    <dbReference type="NCBI Taxonomy" id="1578198"/>
    <lineage>
        <taxon>Bacteria</taxon>
        <taxon>Bacillati</taxon>
        <taxon>Bacillota</taxon>
        <taxon>Bacilli</taxon>
        <taxon>Bacillales</taxon>
        <taxon>Bacillaceae</taxon>
        <taxon>Neobacillus</taxon>
    </lineage>
</organism>
<dbReference type="Pfam" id="PF02768">
    <property type="entry name" value="DNA_pol3_beta_3"/>
    <property type="match status" value="1"/>
</dbReference>
<protein>
    <recommendedName>
        <fullName evidence="3 10">Beta sliding clamp</fullName>
    </recommendedName>
</protein>
<dbReference type="InterPro" id="IPR001001">
    <property type="entry name" value="DNA_polIII_beta"/>
</dbReference>
<evidence type="ECO:0000259" key="11">
    <source>
        <dbReference type="Pfam" id="PF00712"/>
    </source>
</evidence>
<proteinExistence type="inferred from homology"/>
<dbReference type="OrthoDB" id="8421503at2"/>
<evidence type="ECO:0000256" key="4">
    <source>
        <dbReference type="ARBA" id="ARBA00022490"/>
    </source>
</evidence>
<dbReference type="InterPro" id="IPR022634">
    <property type="entry name" value="DNA_polIII_beta_N"/>
</dbReference>
<dbReference type="InterPro" id="IPR046938">
    <property type="entry name" value="DNA_clamp_sf"/>
</dbReference>
<evidence type="ECO:0000259" key="13">
    <source>
        <dbReference type="Pfam" id="PF02768"/>
    </source>
</evidence>
<evidence type="ECO:0000313" key="15">
    <source>
        <dbReference type="Proteomes" id="UP000284416"/>
    </source>
</evidence>
<comment type="function">
    <text evidence="10">Confers DNA tethering and processivity to DNA polymerases and other proteins. Acts as a clamp, forming a ring around DNA (a reaction catalyzed by the clamp-loading complex) which diffuses in an ATP-independent manner freely and bidirectionally along dsDNA. Initially characterized for its ability to contact the catalytic subunit of DNA polymerase III (Pol III), a complex, multichain enzyme responsible for most of the replicative synthesis in bacteria; Pol III exhibits 3'-5' exonuclease proofreading activity. The beta chain is required for initiation of replication as well as for processivity of DNA replication.</text>
</comment>
<dbReference type="PANTHER" id="PTHR30478">
    <property type="entry name" value="DNA POLYMERASE III SUBUNIT BETA"/>
    <property type="match status" value="1"/>
</dbReference>
<reference evidence="14 15" key="1">
    <citation type="journal article" date="2017" name="Int. J. Syst. Evol. Microbiol.">
        <title>Bacillus notoginsengisoli sp. nov., a novel bacterium isolated from the rhizosphere of Panax notoginseng.</title>
        <authorList>
            <person name="Zhang M.Y."/>
            <person name="Cheng J."/>
            <person name="Cai Y."/>
            <person name="Zhang T.Y."/>
            <person name="Wu Y.Y."/>
            <person name="Manikprabhu D."/>
            <person name="Li W.J."/>
            <person name="Zhang Y.X."/>
        </authorList>
    </citation>
    <scope>NUCLEOTIDE SEQUENCE [LARGE SCALE GENOMIC DNA]</scope>
    <source>
        <strain evidence="14 15">JCM 30743</strain>
    </source>
</reference>
<evidence type="ECO:0000256" key="3">
    <source>
        <dbReference type="ARBA" id="ARBA00021035"/>
    </source>
</evidence>
<dbReference type="Gene3D" id="3.10.150.10">
    <property type="entry name" value="DNA Polymerase III, subunit A, domain 2"/>
    <property type="match status" value="1"/>
</dbReference>
<dbReference type="InterPro" id="IPR022637">
    <property type="entry name" value="DNA_polIII_beta_cen"/>
</dbReference>
<keyword evidence="15" id="KW-1185">Reference proteome</keyword>
<keyword evidence="5 10" id="KW-0808">Transferase</keyword>
<dbReference type="GO" id="GO:0008408">
    <property type="term" value="F:3'-5' exonuclease activity"/>
    <property type="evidence" value="ECO:0007669"/>
    <property type="project" value="InterPro"/>
</dbReference>
<dbReference type="GO" id="GO:0003887">
    <property type="term" value="F:DNA-directed DNA polymerase activity"/>
    <property type="evidence" value="ECO:0007669"/>
    <property type="project" value="UniProtKB-UniRule"/>
</dbReference>
<comment type="subunit">
    <text evidence="10">Forms a ring-shaped head-to-tail homodimer around DNA.</text>
</comment>
<evidence type="ECO:0000256" key="9">
    <source>
        <dbReference type="ARBA" id="ARBA00023125"/>
    </source>
</evidence>
<comment type="similarity">
    <text evidence="2 10">Belongs to the beta sliding clamp family.</text>
</comment>
<name>A0A417YQM4_9BACI</name>
<evidence type="ECO:0000256" key="8">
    <source>
        <dbReference type="ARBA" id="ARBA00022932"/>
    </source>
</evidence>
<dbReference type="PIRSF" id="PIRSF000804">
    <property type="entry name" value="DNA_pol_III_b"/>
    <property type="match status" value="1"/>
</dbReference>
<evidence type="ECO:0000256" key="2">
    <source>
        <dbReference type="ARBA" id="ARBA00010752"/>
    </source>
</evidence>
<dbReference type="GO" id="GO:0006271">
    <property type="term" value="P:DNA strand elongation involved in DNA replication"/>
    <property type="evidence" value="ECO:0007669"/>
    <property type="project" value="TreeGrafter"/>
</dbReference>
<evidence type="ECO:0000256" key="10">
    <source>
        <dbReference type="PIRNR" id="PIRNR000804"/>
    </source>
</evidence>
<evidence type="ECO:0000256" key="5">
    <source>
        <dbReference type="ARBA" id="ARBA00022679"/>
    </source>
</evidence>
<keyword evidence="6 10" id="KW-0548">Nucleotidyltransferase</keyword>
<dbReference type="NCBIfam" id="TIGR00663">
    <property type="entry name" value="dnan"/>
    <property type="match status" value="1"/>
</dbReference>
<feature type="domain" description="DNA polymerase III beta sliding clamp N-terminal" evidence="11">
    <location>
        <begin position="1"/>
        <end position="121"/>
    </location>
</feature>
<evidence type="ECO:0000256" key="1">
    <source>
        <dbReference type="ARBA" id="ARBA00004496"/>
    </source>
</evidence>
<gene>
    <name evidence="14" type="primary">dnaN</name>
    <name evidence="14" type="ORF">D1B31_18005</name>
</gene>
<feature type="domain" description="DNA polymerase III beta sliding clamp central" evidence="12">
    <location>
        <begin position="132"/>
        <end position="244"/>
    </location>
</feature>
<evidence type="ECO:0000313" key="14">
    <source>
        <dbReference type="EMBL" id="RHW36093.1"/>
    </source>
</evidence>
<dbReference type="SUPFAM" id="SSF55979">
    <property type="entry name" value="DNA clamp"/>
    <property type="match status" value="3"/>
</dbReference>
<dbReference type="PANTHER" id="PTHR30478:SF0">
    <property type="entry name" value="BETA SLIDING CLAMP"/>
    <property type="match status" value="1"/>
</dbReference>
<comment type="caution">
    <text evidence="14">The sequence shown here is derived from an EMBL/GenBank/DDBJ whole genome shotgun (WGS) entry which is preliminary data.</text>
</comment>
<dbReference type="GO" id="GO:0003677">
    <property type="term" value="F:DNA binding"/>
    <property type="evidence" value="ECO:0007669"/>
    <property type="project" value="UniProtKB-UniRule"/>
</dbReference>
<dbReference type="InterPro" id="IPR022635">
    <property type="entry name" value="DNA_polIII_beta_C"/>
</dbReference>
<dbReference type="Pfam" id="PF00712">
    <property type="entry name" value="DNA_pol3_beta"/>
    <property type="match status" value="1"/>
</dbReference>
<dbReference type="Proteomes" id="UP000284416">
    <property type="component" value="Unassembled WGS sequence"/>
</dbReference>
<dbReference type="SMART" id="SM00480">
    <property type="entry name" value="POL3Bc"/>
    <property type="match status" value="1"/>
</dbReference>
<dbReference type="EMBL" id="QWEG01000012">
    <property type="protein sequence ID" value="RHW36093.1"/>
    <property type="molecule type" value="Genomic_DNA"/>
</dbReference>
<keyword evidence="8 10" id="KW-0239">DNA-directed DNA polymerase</keyword>
<dbReference type="GO" id="GO:0009360">
    <property type="term" value="C:DNA polymerase III complex"/>
    <property type="evidence" value="ECO:0007669"/>
    <property type="project" value="InterPro"/>
</dbReference>
<evidence type="ECO:0000259" key="12">
    <source>
        <dbReference type="Pfam" id="PF02767"/>
    </source>
</evidence>
<keyword evidence="4 10" id="KW-0963">Cytoplasm</keyword>
<comment type="subcellular location">
    <subcellularLocation>
        <location evidence="1 10">Cytoplasm</location>
    </subcellularLocation>
</comment>